<dbReference type="PANTHER" id="PTHR45586">
    <property type="entry name" value="TPR REPEAT-CONTAINING PROTEIN PA4667"/>
    <property type="match status" value="1"/>
</dbReference>
<dbReference type="Pfam" id="PF13181">
    <property type="entry name" value="TPR_8"/>
    <property type="match status" value="1"/>
</dbReference>
<sequence>MAFATIGFAQKKELKNIKKAILSQDYDKAAEIFNTIDPASVEQKYKADYELASGVITLEDPFDIKVSEDETFKAIESFRTAKKLNYDGGDVPLDNLILNAKQRLVDIANKSVKEENFNQGYDIMTSLYDKFPQDTIWLYQAASLAQASGDLDGSLAHLEELINMGYTGQNVQYFAYSIETGDRVNWTQSAIQAGVKSGVLKNPGTEVSESKVSDITKSIAMIYAQKGDREKALNAIQQAKESNPNDKSLMINEASIYLDLGMMDKYRTSFDNLLNSNIDEVGVFVNLGIKASESKKYDDAVKAFSKALALDPDNYSYATAATQTLMDADDQLTEDVNKLIKSGGSNEEIMELKEMRINNIKSVVSYAEKAHQIDPSKKDIINVLVYYYEVLKDKEKVAEFKAKM</sequence>
<dbReference type="PANTHER" id="PTHR45586:SF1">
    <property type="entry name" value="LIPOPOLYSACCHARIDE ASSEMBLY PROTEIN B"/>
    <property type="match status" value="1"/>
</dbReference>
<proteinExistence type="predicted"/>
<dbReference type="SUPFAM" id="SSF48452">
    <property type="entry name" value="TPR-like"/>
    <property type="match status" value="1"/>
</dbReference>
<keyword evidence="2 3" id="KW-0802">TPR repeat</keyword>
<gene>
    <name evidence="4" type="ORF">JCM19275_583</name>
</gene>
<dbReference type="Gene3D" id="1.25.40.10">
    <property type="entry name" value="Tetratricopeptide repeat domain"/>
    <property type="match status" value="1"/>
</dbReference>
<keyword evidence="1" id="KW-0677">Repeat</keyword>
<dbReference type="InterPro" id="IPR051012">
    <property type="entry name" value="CellSynth/LPSAsmb/PSIAsmb"/>
</dbReference>
<evidence type="ECO:0000313" key="4">
    <source>
        <dbReference type="EMBL" id="GAL76177.1"/>
    </source>
</evidence>
<accession>A0A090X3K2</accession>
<dbReference type="InterPro" id="IPR019734">
    <property type="entry name" value="TPR_rpt"/>
</dbReference>
<dbReference type="SMART" id="SM00028">
    <property type="entry name" value="TPR"/>
    <property type="match status" value="2"/>
</dbReference>
<protein>
    <submittedName>
        <fullName evidence="4">TPR repeat</fullName>
    </submittedName>
</protein>
<comment type="caution">
    <text evidence="4">The sequence shown here is derived from an EMBL/GenBank/DDBJ whole genome shotgun (WGS) entry which is preliminary data.</text>
</comment>
<evidence type="ECO:0000313" key="5">
    <source>
        <dbReference type="Proteomes" id="UP000029647"/>
    </source>
</evidence>
<dbReference type="PROSITE" id="PS50293">
    <property type="entry name" value="TPR_REGION"/>
    <property type="match status" value="1"/>
</dbReference>
<dbReference type="InterPro" id="IPR013105">
    <property type="entry name" value="TPR_2"/>
</dbReference>
<dbReference type="Proteomes" id="UP000029647">
    <property type="component" value="Unassembled WGS sequence"/>
</dbReference>
<dbReference type="PROSITE" id="PS50005">
    <property type="entry name" value="TPR"/>
    <property type="match status" value="2"/>
</dbReference>
<organism evidence="4 5">
    <name type="scientific">Nonlabens ulvanivorans</name>
    <name type="common">Persicivirga ulvanivorans</name>
    <dbReference type="NCBI Taxonomy" id="906888"/>
    <lineage>
        <taxon>Bacteria</taxon>
        <taxon>Pseudomonadati</taxon>
        <taxon>Bacteroidota</taxon>
        <taxon>Flavobacteriia</taxon>
        <taxon>Flavobacteriales</taxon>
        <taxon>Flavobacteriaceae</taxon>
        <taxon>Nonlabens</taxon>
    </lineage>
</organism>
<feature type="repeat" description="TPR" evidence="3">
    <location>
        <begin position="213"/>
        <end position="246"/>
    </location>
</feature>
<dbReference type="EMBL" id="BBNT01000009">
    <property type="protein sequence ID" value="GAL76177.1"/>
    <property type="molecule type" value="Genomic_DNA"/>
</dbReference>
<dbReference type="Pfam" id="PF07719">
    <property type="entry name" value="TPR_2"/>
    <property type="match status" value="1"/>
</dbReference>
<name>A0A090X3K2_NONUL</name>
<dbReference type="AlphaFoldDB" id="A0A090X3K2"/>
<reference evidence="4 5" key="1">
    <citation type="journal article" date="2014" name="Genome Announc.">
        <title>Draft Genome Sequences of Marine Flavobacterium Nonlabens Strains NR17, NR24, NR27, NR32, NR33, and Ara13.</title>
        <authorList>
            <person name="Nakanishi M."/>
            <person name="Meirelles P."/>
            <person name="Suzuki R."/>
            <person name="Takatani N."/>
            <person name="Mino S."/>
            <person name="Suda W."/>
            <person name="Oshima K."/>
            <person name="Hattori M."/>
            <person name="Ohkuma M."/>
            <person name="Hosokawa M."/>
            <person name="Miyashita K."/>
            <person name="Thompson F.L."/>
            <person name="Niwa A."/>
            <person name="Sawabe T."/>
            <person name="Sawabe T."/>
        </authorList>
    </citation>
    <scope>NUCLEOTIDE SEQUENCE [LARGE SCALE GENOMIC DNA]</scope>
    <source>
        <strain evidence="5">JCM19275</strain>
    </source>
</reference>
<evidence type="ECO:0000256" key="2">
    <source>
        <dbReference type="ARBA" id="ARBA00022803"/>
    </source>
</evidence>
<dbReference type="InterPro" id="IPR011990">
    <property type="entry name" value="TPR-like_helical_dom_sf"/>
</dbReference>
<evidence type="ECO:0000256" key="1">
    <source>
        <dbReference type="ARBA" id="ARBA00022737"/>
    </source>
</evidence>
<evidence type="ECO:0000256" key="3">
    <source>
        <dbReference type="PROSITE-ProRule" id="PRU00339"/>
    </source>
</evidence>
<feature type="repeat" description="TPR" evidence="3">
    <location>
        <begin position="281"/>
        <end position="314"/>
    </location>
</feature>